<comment type="similarity">
    <text evidence="5">Belongs to the DEAD box helicase family.</text>
</comment>
<dbReference type="CDD" id="cd18787">
    <property type="entry name" value="SF2_C_DEAD"/>
    <property type="match status" value="1"/>
</dbReference>
<keyword evidence="3 5" id="KW-0067">ATP-binding</keyword>
<evidence type="ECO:0000256" key="2">
    <source>
        <dbReference type="ARBA" id="ARBA00022801"/>
    </source>
</evidence>
<evidence type="ECO:0000256" key="4">
    <source>
        <dbReference type="ARBA" id="ARBA00022884"/>
    </source>
</evidence>
<evidence type="ECO:0000259" key="8">
    <source>
        <dbReference type="PROSITE" id="PS51194"/>
    </source>
</evidence>
<comment type="domain">
    <text evidence="5">The Q motif is unique to and characteristic of the DEAD box family of RNA helicases and controls ATP binding and hydrolysis.</text>
</comment>
<feature type="region of interest" description="Disordered" evidence="6">
    <location>
        <begin position="197"/>
        <end position="253"/>
    </location>
</feature>
<dbReference type="GO" id="GO:0016787">
    <property type="term" value="F:hydrolase activity"/>
    <property type="evidence" value="ECO:0007669"/>
    <property type="project" value="UniProtKB-KW"/>
</dbReference>
<organism evidence="9 10">
    <name type="scientific">Ananas comosus</name>
    <name type="common">Pineapple</name>
    <name type="synonym">Ananas ananas</name>
    <dbReference type="NCBI Taxonomy" id="4615"/>
    <lineage>
        <taxon>Eukaryota</taxon>
        <taxon>Viridiplantae</taxon>
        <taxon>Streptophyta</taxon>
        <taxon>Embryophyta</taxon>
        <taxon>Tracheophyta</taxon>
        <taxon>Spermatophyta</taxon>
        <taxon>Magnoliopsida</taxon>
        <taxon>Liliopsida</taxon>
        <taxon>Poales</taxon>
        <taxon>Bromeliaceae</taxon>
        <taxon>Bromelioideae</taxon>
        <taxon>Ananas</taxon>
    </lineage>
</organism>
<dbReference type="Gene3D" id="3.40.50.300">
    <property type="entry name" value="P-loop containing nucleotide triphosphate hydrolases"/>
    <property type="match status" value="1"/>
</dbReference>
<keyword evidence="1 5" id="KW-0547">Nucleotide-binding</keyword>
<reference evidence="10" key="2">
    <citation type="submission" date="2025-08" db="UniProtKB">
        <authorList>
            <consortium name="RefSeq"/>
        </authorList>
    </citation>
    <scope>IDENTIFICATION</scope>
    <source>
        <tissue evidence="10">Leaf</tissue>
    </source>
</reference>
<dbReference type="GeneID" id="109709129"/>
<dbReference type="Proteomes" id="UP000515123">
    <property type="component" value="Linkage group 4"/>
</dbReference>
<evidence type="ECO:0000256" key="5">
    <source>
        <dbReference type="RuleBase" id="RU365068"/>
    </source>
</evidence>
<dbReference type="InterPro" id="IPR001650">
    <property type="entry name" value="Helicase_C-like"/>
</dbReference>
<dbReference type="GO" id="GO:0003723">
    <property type="term" value="F:RNA binding"/>
    <property type="evidence" value="ECO:0007669"/>
    <property type="project" value="UniProtKB-UniRule"/>
</dbReference>
<dbReference type="Pfam" id="PF00271">
    <property type="entry name" value="Helicase_C"/>
    <property type="match status" value="1"/>
</dbReference>
<evidence type="ECO:0000313" key="9">
    <source>
        <dbReference type="Proteomes" id="UP000515123"/>
    </source>
</evidence>
<evidence type="ECO:0000256" key="7">
    <source>
        <dbReference type="SAM" id="Phobius"/>
    </source>
</evidence>
<evidence type="ECO:0000313" key="10">
    <source>
        <dbReference type="RefSeq" id="XP_020086786.1"/>
    </source>
</evidence>
<name>A0A6P5EST1_ANACO</name>
<keyword evidence="7" id="KW-0472">Membrane</keyword>
<dbReference type="PANTHER" id="PTHR24031">
    <property type="entry name" value="RNA HELICASE"/>
    <property type="match status" value="1"/>
</dbReference>
<keyword evidence="4 5" id="KW-0694">RNA-binding</keyword>
<dbReference type="OrthoDB" id="7396459at2759"/>
<comment type="catalytic activity">
    <reaction evidence="5">
        <text>ATP + H2O = ADP + phosphate + H(+)</text>
        <dbReference type="Rhea" id="RHEA:13065"/>
        <dbReference type="ChEBI" id="CHEBI:15377"/>
        <dbReference type="ChEBI" id="CHEBI:15378"/>
        <dbReference type="ChEBI" id="CHEBI:30616"/>
        <dbReference type="ChEBI" id="CHEBI:43474"/>
        <dbReference type="ChEBI" id="CHEBI:456216"/>
        <dbReference type="EC" id="3.6.4.13"/>
    </reaction>
</comment>
<dbReference type="InterPro" id="IPR027417">
    <property type="entry name" value="P-loop_NTPase"/>
</dbReference>
<keyword evidence="9" id="KW-1185">Reference proteome</keyword>
<feature type="domain" description="Helicase C-terminal" evidence="8">
    <location>
        <begin position="11"/>
        <end position="172"/>
    </location>
</feature>
<feature type="compositionally biased region" description="Basic residues" evidence="6">
    <location>
        <begin position="298"/>
        <end position="314"/>
    </location>
</feature>
<evidence type="ECO:0000256" key="6">
    <source>
        <dbReference type="SAM" id="MobiDB-lite"/>
    </source>
</evidence>
<evidence type="ECO:0000256" key="1">
    <source>
        <dbReference type="ARBA" id="ARBA00022741"/>
    </source>
</evidence>
<dbReference type="EC" id="3.6.4.13" evidence="5"/>
<feature type="compositionally biased region" description="Basic residues" evidence="6">
    <location>
        <begin position="233"/>
        <end position="244"/>
    </location>
</feature>
<feature type="compositionally biased region" description="Acidic residues" evidence="6">
    <location>
        <begin position="283"/>
        <end position="293"/>
    </location>
</feature>
<reference evidence="9" key="1">
    <citation type="journal article" date="2015" name="Nat. Genet.">
        <title>The pineapple genome and the evolution of CAM photosynthesis.</title>
        <authorList>
            <person name="Ming R."/>
            <person name="VanBuren R."/>
            <person name="Wai C.M."/>
            <person name="Tang H."/>
            <person name="Schatz M.C."/>
            <person name="Bowers J.E."/>
            <person name="Lyons E."/>
            <person name="Wang M.L."/>
            <person name="Chen J."/>
            <person name="Biggers E."/>
            <person name="Zhang J."/>
            <person name="Huang L."/>
            <person name="Zhang L."/>
            <person name="Miao W."/>
            <person name="Zhang J."/>
            <person name="Ye Z."/>
            <person name="Miao C."/>
            <person name="Lin Z."/>
            <person name="Wang H."/>
            <person name="Zhou H."/>
            <person name="Yim W.C."/>
            <person name="Priest H.D."/>
            <person name="Zheng C."/>
            <person name="Woodhouse M."/>
            <person name="Edger P.P."/>
            <person name="Guyot R."/>
            <person name="Guo H.B."/>
            <person name="Guo H."/>
            <person name="Zheng G."/>
            <person name="Singh R."/>
            <person name="Sharma A."/>
            <person name="Min X."/>
            <person name="Zheng Y."/>
            <person name="Lee H."/>
            <person name="Gurtowski J."/>
            <person name="Sedlazeck F.J."/>
            <person name="Harkess A."/>
            <person name="McKain M.R."/>
            <person name="Liao Z."/>
            <person name="Fang J."/>
            <person name="Liu J."/>
            <person name="Zhang X."/>
            <person name="Zhang Q."/>
            <person name="Hu W."/>
            <person name="Qin Y."/>
            <person name="Wang K."/>
            <person name="Chen L.Y."/>
            <person name="Shirley N."/>
            <person name="Lin Y.R."/>
            <person name="Liu L.Y."/>
            <person name="Hernandez A.G."/>
            <person name="Wright C.L."/>
            <person name="Bulone V."/>
            <person name="Tuskan G.A."/>
            <person name="Heath K."/>
            <person name="Zee F."/>
            <person name="Moore P.H."/>
            <person name="Sunkar R."/>
            <person name="Leebens-Mack J.H."/>
            <person name="Mockler T."/>
            <person name="Bennetzen J.L."/>
            <person name="Freeling M."/>
            <person name="Sankoff D."/>
            <person name="Paterson A.H."/>
            <person name="Zhu X."/>
            <person name="Yang X."/>
            <person name="Smith J.A."/>
            <person name="Cushman J.C."/>
            <person name="Paull R.E."/>
            <person name="Yu Q."/>
        </authorList>
    </citation>
    <scope>NUCLEOTIDE SEQUENCE [LARGE SCALE GENOMIC DNA]</scope>
    <source>
        <strain evidence="9">cv. F153</strain>
    </source>
</reference>
<keyword evidence="7" id="KW-0812">Transmembrane</keyword>
<feature type="region of interest" description="Disordered" evidence="6">
    <location>
        <begin position="279"/>
        <end position="342"/>
    </location>
</feature>
<keyword evidence="7" id="KW-1133">Transmembrane helix</keyword>
<evidence type="ECO:0000256" key="3">
    <source>
        <dbReference type="ARBA" id="ARBA00022840"/>
    </source>
</evidence>
<dbReference type="SMART" id="SM00490">
    <property type="entry name" value="HELICc"/>
    <property type="match status" value="1"/>
</dbReference>
<dbReference type="GO" id="GO:0005524">
    <property type="term" value="F:ATP binding"/>
    <property type="evidence" value="ECO:0007669"/>
    <property type="project" value="UniProtKB-UniRule"/>
</dbReference>
<proteinExistence type="inferred from homology"/>
<accession>A0A6P5EST1</accession>
<dbReference type="PROSITE" id="PS51194">
    <property type="entry name" value="HELICASE_CTER"/>
    <property type="match status" value="1"/>
</dbReference>
<keyword evidence="2 5" id="KW-0378">Hydrolase</keyword>
<sequence>MVCEAPNKSSQLVDFLLKNTSMKIIVYFMTCACVDYWGIILPQLNMLKGSSIISLHGKMKQSAREKALASFTALSSGILLCTDVAARGLDIPGVDWIVQYDPPQDPNVFIHRVGRTARIGRQGSAIVFLLPKEDAYVEFLRLRRVPLKERQCLDNAEDIVPQACSCHLKSVYSYRFPIDGKSPLIILLFTKSRDKAREKQRQKTLQRKEPDAFHGPKTERNKKPDLEKAAAITRKKTGRQRRATQTKEDDEELEQEYRLLKKLKRGAIDEDEYEKLTGFRNFDEEDPSDDNLDELGKKTSKVKKIKGAKHKQRGNAKGSARNSKGNKNSKGKLKSKVNKIRK</sequence>
<dbReference type="SUPFAM" id="SSF52540">
    <property type="entry name" value="P-loop containing nucleoside triphosphate hydrolases"/>
    <property type="match status" value="1"/>
</dbReference>
<protein>
    <recommendedName>
        <fullName evidence="5">ATP-dependent RNA helicase</fullName>
        <ecNumber evidence="5">3.6.4.13</ecNumber>
    </recommendedName>
</protein>
<dbReference type="RefSeq" id="XP_020086786.1">
    <property type="nucleotide sequence ID" value="XM_020231197.1"/>
</dbReference>
<comment type="function">
    <text evidence="5">RNA helicase.</text>
</comment>
<dbReference type="AlphaFoldDB" id="A0A6P5EST1"/>
<dbReference type="GO" id="GO:0003724">
    <property type="term" value="F:RNA helicase activity"/>
    <property type="evidence" value="ECO:0007669"/>
    <property type="project" value="UniProtKB-EC"/>
</dbReference>
<feature type="compositionally biased region" description="Basic and acidic residues" evidence="6">
    <location>
        <begin position="197"/>
        <end position="228"/>
    </location>
</feature>
<feature type="compositionally biased region" description="Low complexity" evidence="6">
    <location>
        <begin position="317"/>
        <end position="326"/>
    </location>
</feature>
<feature type="compositionally biased region" description="Basic residues" evidence="6">
    <location>
        <begin position="327"/>
        <end position="342"/>
    </location>
</feature>
<feature type="transmembrane region" description="Helical" evidence="7">
    <location>
        <begin position="24"/>
        <end position="47"/>
    </location>
</feature>
<gene>
    <name evidence="10" type="primary">LOC109709129</name>
</gene>
<keyword evidence="5" id="KW-0347">Helicase</keyword>